<accession>A0A511ZGF2</accession>
<sequence>MRIQGNTTAGKLLDSSKASLLNNLKSGDVLQGTVKHLYPNHKAVIQMQGNQLIAQLEASLSVGGKYFFQVTSNEGKMPELKVMTGEQQNGKQLIGNLLQQLGIKETRLSSQLVSMLVREQIPMQRRDLLQAIQYIQDNKISTQQAQPILMQLMKLRIPVTAASFQAVQAYQNGDLGESLAVLQRSLPPGQQPMLQANLEHVLKGFVSEESAVRAILTADIQQEKPVLFPLLQSFGLVSKALNKQGWTSALQQWSQPVSQNQAAAAPFTASFEGMKEQIKSILANQQQLIMEANAAQGSSVPAQDRPNLAAQFPKYFSNHLQGDQGAARQVIEALSEPKNFQVLERLMNILEFSNEKAVKIVLTTDAKQAKPILFPLLQDLGFISKILDKQVWANTLQQWNPPGAQNQGTVTPPFTTSFEGVREQLQSILENQKQLMTEARVLHGAMIQGTSSSEHPKANLTAQFPQYFTNPVQVTQGNEGAIRPLLESLAEAKSYQAIERLMNIWTASNENIINNPKEQFLHQIQWVLRDAGLNAESSLKTDDASSMQMKHLLLEMLQNNSRGAGRENAQQALHFLNGMQLNNINDSSYFVQANIQIPSQKLGLSKDINLHFEGKKTADGNIDPEYCRIIFDLQLQSMKETIIDLHVQKKALSITIYNDQSTTPGLIDKFRPNLQKALEQINYQIASIVCKPYTEADRQQQPGRKADEMAGQGKVDFRV</sequence>
<evidence type="ECO:0000256" key="1">
    <source>
        <dbReference type="SAM" id="MobiDB-lite"/>
    </source>
</evidence>
<dbReference type="STRING" id="582851.GCA_900162665_00373"/>
<dbReference type="AlphaFoldDB" id="A0A511ZGF2"/>
<keyword evidence="3" id="KW-1185">Reference proteome</keyword>
<protein>
    <recommendedName>
        <fullName evidence="4">Flagellar hook-length control protein-like C-terminal domain-containing protein</fullName>
    </recommendedName>
</protein>
<dbReference type="OrthoDB" id="2351076at2"/>
<reference evidence="2 3" key="1">
    <citation type="submission" date="2019-07" db="EMBL/GenBank/DDBJ databases">
        <title>Whole genome shotgun sequence of Oceanobacillus sojae NBRC 105379.</title>
        <authorList>
            <person name="Hosoyama A."/>
            <person name="Uohara A."/>
            <person name="Ohji S."/>
            <person name="Ichikawa N."/>
        </authorList>
    </citation>
    <scope>NUCLEOTIDE SEQUENCE [LARGE SCALE GENOMIC DNA]</scope>
    <source>
        <strain evidence="2 3">NBRC 105379</strain>
    </source>
</reference>
<name>A0A511ZGF2_9BACI</name>
<feature type="compositionally biased region" description="Basic and acidic residues" evidence="1">
    <location>
        <begin position="696"/>
        <end position="708"/>
    </location>
</feature>
<gene>
    <name evidence="2" type="ORF">OSO01_12560</name>
</gene>
<dbReference type="Proteomes" id="UP000321558">
    <property type="component" value="Unassembled WGS sequence"/>
</dbReference>
<proteinExistence type="predicted"/>
<evidence type="ECO:0000313" key="3">
    <source>
        <dbReference type="Proteomes" id="UP000321558"/>
    </source>
</evidence>
<feature type="region of interest" description="Disordered" evidence="1">
    <location>
        <begin position="696"/>
        <end position="719"/>
    </location>
</feature>
<organism evidence="2 3">
    <name type="scientific">Oceanobacillus sojae</name>
    <dbReference type="NCBI Taxonomy" id="582851"/>
    <lineage>
        <taxon>Bacteria</taxon>
        <taxon>Bacillati</taxon>
        <taxon>Bacillota</taxon>
        <taxon>Bacilli</taxon>
        <taxon>Bacillales</taxon>
        <taxon>Bacillaceae</taxon>
        <taxon>Oceanobacillus</taxon>
    </lineage>
</organism>
<dbReference type="EMBL" id="BJYM01000004">
    <property type="protein sequence ID" value="GEN86517.1"/>
    <property type="molecule type" value="Genomic_DNA"/>
</dbReference>
<evidence type="ECO:0008006" key="4">
    <source>
        <dbReference type="Google" id="ProtNLM"/>
    </source>
</evidence>
<evidence type="ECO:0000313" key="2">
    <source>
        <dbReference type="EMBL" id="GEN86517.1"/>
    </source>
</evidence>
<comment type="caution">
    <text evidence="2">The sequence shown here is derived from an EMBL/GenBank/DDBJ whole genome shotgun (WGS) entry which is preliminary data.</text>
</comment>
<dbReference type="RefSeq" id="WP_147209562.1">
    <property type="nucleotide sequence ID" value="NZ_BJYM01000004.1"/>
</dbReference>